<proteinExistence type="predicted"/>
<dbReference type="RefSeq" id="WP_189438475.1">
    <property type="nucleotide sequence ID" value="NZ_BMXE01000008.1"/>
</dbReference>
<accession>A0ABQ3ENZ6</accession>
<keyword evidence="1" id="KW-0732">Signal</keyword>
<evidence type="ECO:0000313" key="3">
    <source>
        <dbReference type="Proteomes" id="UP000637980"/>
    </source>
</evidence>
<name>A0ABQ3ENZ6_9HYPH</name>
<evidence type="ECO:0000313" key="2">
    <source>
        <dbReference type="EMBL" id="GHB45764.1"/>
    </source>
</evidence>
<reference evidence="3" key="1">
    <citation type="journal article" date="2019" name="Int. J. Syst. Evol. Microbiol.">
        <title>The Global Catalogue of Microorganisms (GCM) 10K type strain sequencing project: providing services to taxonomists for standard genome sequencing and annotation.</title>
        <authorList>
            <consortium name="The Broad Institute Genomics Platform"/>
            <consortium name="The Broad Institute Genome Sequencing Center for Infectious Disease"/>
            <person name="Wu L."/>
            <person name="Ma J."/>
        </authorList>
    </citation>
    <scope>NUCLEOTIDE SEQUENCE [LARGE SCALE GENOMIC DNA]</scope>
    <source>
        <strain evidence="3">KCTC 12861</strain>
    </source>
</reference>
<evidence type="ECO:0000256" key="1">
    <source>
        <dbReference type="SAM" id="SignalP"/>
    </source>
</evidence>
<protein>
    <submittedName>
        <fullName evidence="2">Uncharacterized protein</fullName>
    </submittedName>
</protein>
<gene>
    <name evidence="2" type="ORF">GCM10007094_39020</name>
</gene>
<feature type="chain" id="PRO_5046298443" evidence="1">
    <location>
        <begin position="21"/>
        <end position="115"/>
    </location>
</feature>
<dbReference type="Proteomes" id="UP000637980">
    <property type="component" value="Unassembled WGS sequence"/>
</dbReference>
<feature type="signal peptide" evidence="1">
    <location>
        <begin position="1"/>
        <end position="20"/>
    </location>
</feature>
<dbReference type="EMBL" id="BMXE01000008">
    <property type="protein sequence ID" value="GHB45764.1"/>
    <property type="molecule type" value="Genomic_DNA"/>
</dbReference>
<keyword evidence="3" id="KW-1185">Reference proteome</keyword>
<organism evidence="2 3">
    <name type="scientific">Pseudovibrio japonicus</name>
    <dbReference type="NCBI Taxonomy" id="366534"/>
    <lineage>
        <taxon>Bacteria</taxon>
        <taxon>Pseudomonadati</taxon>
        <taxon>Pseudomonadota</taxon>
        <taxon>Alphaproteobacteria</taxon>
        <taxon>Hyphomicrobiales</taxon>
        <taxon>Stappiaceae</taxon>
        <taxon>Pseudovibrio</taxon>
    </lineage>
</organism>
<comment type="caution">
    <text evidence="2">The sequence shown here is derived from an EMBL/GenBank/DDBJ whole genome shotgun (WGS) entry which is preliminary data.</text>
</comment>
<sequence>MRKIAIVLLGLLCIPAPALAHIEVSSIKNVNDINKVKACKNGINSAEATTGVVKLWTMQKFGGRINVILMEREEVTSNLRGRLGFFVKYILKGDGKYDVGRVFVSTCGIIIEINN</sequence>